<proteinExistence type="predicted"/>
<dbReference type="InterPro" id="IPR022045">
    <property type="entry name" value="TcdB_toxin_mid/N"/>
</dbReference>
<comment type="subcellular location">
    <subcellularLocation>
        <location evidence="1">Secreted</location>
    </subcellularLocation>
</comment>
<protein>
    <submittedName>
        <fullName evidence="6">RHS repeat-associated core domain-containing protein</fullName>
    </submittedName>
</protein>
<evidence type="ECO:0000256" key="3">
    <source>
        <dbReference type="ARBA" id="ARBA00023026"/>
    </source>
</evidence>
<evidence type="ECO:0000259" key="4">
    <source>
        <dbReference type="Pfam" id="PF12255"/>
    </source>
</evidence>
<name>A0A1H3UB88_9ACTN</name>
<evidence type="ECO:0000259" key="5">
    <source>
        <dbReference type="Pfam" id="PF12256"/>
    </source>
</evidence>
<evidence type="ECO:0000256" key="1">
    <source>
        <dbReference type="ARBA" id="ARBA00004613"/>
    </source>
</evidence>
<evidence type="ECO:0000313" key="7">
    <source>
        <dbReference type="Proteomes" id="UP000199632"/>
    </source>
</evidence>
<dbReference type="Pfam" id="PF12256">
    <property type="entry name" value="TcdB_toxin_midN"/>
    <property type="match status" value="1"/>
</dbReference>
<keyword evidence="7" id="KW-1185">Reference proteome</keyword>
<dbReference type="Gene3D" id="2.180.10.10">
    <property type="entry name" value="RHS repeat-associated core"/>
    <property type="match status" value="1"/>
</dbReference>
<evidence type="ECO:0000256" key="2">
    <source>
        <dbReference type="ARBA" id="ARBA00022525"/>
    </source>
</evidence>
<dbReference type="InterPro" id="IPR022385">
    <property type="entry name" value="Rhs_assc_core"/>
</dbReference>
<accession>A0A1H3UB88</accession>
<dbReference type="GO" id="GO:0005576">
    <property type="term" value="C:extracellular region"/>
    <property type="evidence" value="ECO:0007669"/>
    <property type="project" value="UniProtKB-SubCell"/>
</dbReference>
<feature type="domain" description="Insecticide toxin TcdB middle/C-terminal" evidence="4">
    <location>
        <begin position="856"/>
        <end position="967"/>
    </location>
</feature>
<dbReference type="Pfam" id="PF12255">
    <property type="entry name" value="TcdB_toxin_midC"/>
    <property type="match status" value="1"/>
</dbReference>
<dbReference type="PANTHER" id="PTHR32305">
    <property type="match status" value="1"/>
</dbReference>
<dbReference type="InterPro" id="IPR028994">
    <property type="entry name" value="Integrin_alpha_N"/>
</dbReference>
<keyword evidence="3" id="KW-0843">Virulence</keyword>
<dbReference type="STRING" id="137265.SAMN05421684_6854"/>
<dbReference type="InterPro" id="IPR022044">
    <property type="entry name" value="TcdB_toxin_mid/C"/>
</dbReference>
<gene>
    <name evidence="6" type="ORF">SAMN05421684_6854</name>
</gene>
<dbReference type="EMBL" id="FNQB01000004">
    <property type="protein sequence ID" value="SDZ59331.1"/>
    <property type="molecule type" value="Genomic_DNA"/>
</dbReference>
<reference evidence="7" key="1">
    <citation type="submission" date="2016-10" db="EMBL/GenBank/DDBJ databases">
        <authorList>
            <person name="Varghese N."/>
            <person name="Submissions S."/>
        </authorList>
    </citation>
    <scope>NUCLEOTIDE SEQUENCE [LARGE SCALE GENOMIC DNA]</scope>
    <source>
        <strain evidence="7">DSM 44718</strain>
    </source>
</reference>
<dbReference type="NCBIfam" id="TIGR03696">
    <property type="entry name" value="Rhs_assc_core"/>
    <property type="match status" value="1"/>
</dbReference>
<dbReference type="SUPFAM" id="SSF69318">
    <property type="entry name" value="Integrin alpha N-terminal domain"/>
    <property type="match status" value="1"/>
</dbReference>
<dbReference type="PANTHER" id="PTHR32305:SF15">
    <property type="entry name" value="PROTEIN RHSA-RELATED"/>
    <property type="match status" value="1"/>
</dbReference>
<keyword evidence="2" id="KW-0964">Secreted</keyword>
<evidence type="ECO:0000313" key="6">
    <source>
        <dbReference type="EMBL" id="SDZ59331.1"/>
    </source>
</evidence>
<dbReference type="OrthoDB" id="9765204at2"/>
<dbReference type="RefSeq" id="WP_090801252.1">
    <property type="nucleotide sequence ID" value="NZ_BOND01000006.1"/>
</dbReference>
<organism evidence="6 7">
    <name type="scientific">Asanoa ishikariensis</name>
    <dbReference type="NCBI Taxonomy" id="137265"/>
    <lineage>
        <taxon>Bacteria</taxon>
        <taxon>Bacillati</taxon>
        <taxon>Actinomycetota</taxon>
        <taxon>Actinomycetes</taxon>
        <taxon>Micromonosporales</taxon>
        <taxon>Micromonosporaceae</taxon>
        <taxon>Asanoa</taxon>
    </lineage>
</organism>
<sequence>MTGSAIQAPQITLPKGGGAVRGIGEKLGANPVTGTGTMSVPIATSEGRGGFGPQLSLAYDSGQGNGPFGLGWNLALATVTRKTDKGLPRYEDGIESDVFVLSGAEDLVPRAGGGPLRRTLGGITYTVDQYRPRIDGSFARIERWTSTTDSREVCWRAISRDNITTWYGKTGESRIADSGRVFSWLMCESYDDKGNAIRYEYKAEDSSGVDLAAQSHERHRTPAARSAGRYLKRIKYGNRTPRLADEDLAARADWLFEVVFDYGEHVTPGADGRSVSAVLGDHERAWARREDTFSTYRAGFEVRTSRLCQRVLMFHHFPAELGAADCLVRSTDITYDTTGVRSLVTQVTNSGYVLRTDGSYLRKSMPPVEFEYSPATVDGEVRDVDLGDLPLGASAYQWVDLDGEGSPGLLAQQQGAWFYKRNVSPLSGSSARFDPVVEAASLPSFATTPARHHQFLDLAGDGRLDCVVLERPAPGFFERTDERGWDPYTPLASFPDLDWNEPNLRFVDLTGDGHVDLAITEGDALTWYPSLAEDGFGSALRVPSPREPVIFADLDQTVFAADMSGDGLADIVRVRNGEVCYWPNLGYGRFGAKVTMDHAPWFDAPDVFDPRRLRLADIDGSGPTDLIYLAATEVRLYFNESGNGWTGARTLPAFPVVDDLSTVQAVDLLGNGTACLVWTSPLDAAMRYVDLMGGQKPHLLVGTVNNLGAETRMRYAPSTKFYLADERAGRPWITRLPFPVHVVESVETLDRISGNRFVTRSAYHHGFFDGVEREFRGFGLVEQWDTQEFAAASDVPPVLTRSWFHTGVFDDRQRISRYYADEYFREPGLTDAEAERLLLDDTVLPPGLTADEQREACRALKGSMLRQEIYALDGTDQSPYPYTVAEQNFTVVCVQPQNANPHAVFFPHSRESIVYHYERDPVDPRVTHNLTLAVDAFGNVLQSAVVAYARRRPDPTLEPRDQAKQGQVHVMCIEQAMTNAVDTPDDYRTPLTSESRSFELTGLTPDTRFSLDELLAALSDGGPQKRLVGHSRMLYRADDLSGALPLGRLDPRAIPFQGLKLALTRELVEQVFGTRVSDAVLSGEGGYVHSEGDDQWWVPSGRAFLSPSAADDELAYARGHFYLPHRYLDPFGQVTAVTYDGYDLMTESISDPLGNTVTSGERDPAGNVLSSGNDYRVLQPKLVTDPNGNRSAASFDALGLLVGTAVMGKPAPAPRQGDLLDGFEPDLPDDVVAAHLSDPLTDPHAILGRATTRMVYDPFAYWRTRHEDRPAPCVVYTLTRETPDAELGAGELTRVQHRFAYSDGFGRTIQQKSQAELGRWVGGGWTVFNNKGKPVRQYEPFFSPTFTFESDMRVGVSPVIFYDPAGRAVATLHPNHTWEKVVFDSWRQESWDGNDTALVADPAADADAGGFFRRLDDAQYRPTWLERRLSGDLGPQEQDAAEKTTIHAATPLVTHADTLGRTFLKVAHNAFVRDGATVRETYATRLELDVEGNERAVVDARDRVVVSYDYDLLGTLLHQASMEAGDRWMLGAVDGKSIRTWDSRDHEFRTAYDAGRRPVESYLREGTGSPVLLGRSVYGEGRPDAAERNLRGRMVQVFDQSGVTTTDTYDLRGNALTSVRQLASEFRGTLDWGAAPALDPTTFAGSVTYDGLNRPTSATTPDGSVYLATFNEANLLERVRVRLRGAPTATTFVSDLGYDAKGQRTRVEYGNGARTEYAYDPLTFRLAGVGTTRASDQATVQNLRYTYDPVGNITHIRDEAQQTLYYDNQVVTPDSDYRYDAVYRLIAASGREHIGQAARPRPGWDEHLPLPTDGQAMRAYSERYDYDAVGNVERLIHRAAGGDWTRTYAYGSPSPFDPAVTTNRLTATKVGAGPAELYTYDAHGNMTSMPHLTGMDWNHHDELAATTKQSVTEGTPETTYYVYDAGGARVRKITERQNGTRMNERVYIGGFEVYREYDGSGATVTLERETLHVMDDQQRVALVETRTRGSEPGVPEQLTRYQFGNHLGSAALELDAAGQVISYEEYFPYGGSSYQAGRSLAEVKLKRYRYTGLERDDETGLSQHGARYYATWLGRWTSSDPSGIKDNLNTYAYCRGNPITLVDRTGHDSEGWTGLNQMTDEGRHWSYTDQNGDIWNYVRIVEDKPVIELESEWETTETRFDAWSFFYYKRERVVHSGLRAVTRIRPVVTFEGWLPSSSEVITVTGTVPKESKGWLGTAAGWVGTALDWGFGPKKAVAAYRAFQFLSDAWDNGVTTAAENYGIGKLQDKAVDTALKIGKKVVKGKGSGHQDQGGTKSTAKPRRYVTKKLTDAERTKLRKEAREIAEAARGKRLPTGTQVHHRVPLEFAHLQPHLDPNRLDNLIVITDREAFDNRSTGLGLNFHLRLHEIFESQIKGVPRKGKGALTAAEIEDVANRMESYIKSSTKWTVERLK</sequence>
<dbReference type="Pfam" id="PF03534">
    <property type="entry name" value="SpvB"/>
    <property type="match status" value="1"/>
</dbReference>
<dbReference type="Proteomes" id="UP000199632">
    <property type="component" value="Unassembled WGS sequence"/>
</dbReference>
<dbReference type="PRINTS" id="PR01341">
    <property type="entry name" value="SALSPVBPROT"/>
</dbReference>
<dbReference type="GO" id="GO:0005737">
    <property type="term" value="C:cytoplasm"/>
    <property type="evidence" value="ECO:0007669"/>
    <property type="project" value="InterPro"/>
</dbReference>
<dbReference type="InterPro" id="IPR003284">
    <property type="entry name" value="Sal_SpvB"/>
</dbReference>
<dbReference type="InterPro" id="IPR050708">
    <property type="entry name" value="T6SS_VgrG/RHS"/>
</dbReference>
<feature type="domain" description="Insecticide toxin TcdB middle/N-terminal" evidence="5">
    <location>
        <begin position="662"/>
        <end position="807"/>
    </location>
</feature>